<organism evidence="1 2">
    <name type="scientific">Paenibacillus phytohabitans</name>
    <dbReference type="NCBI Taxonomy" id="2654978"/>
    <lineage>
        <taxon>Bacteria</taxon>
        <taxon>Bacillati</taxon>
        <taxon>Bacillota</taxon>
        <taxon>Bacilli</taxon>
        <taxon>Bacillales</taxon>
        <taxon>Paenibacillaceae</taxon>
        <taxon>Paenibacillus</taxon>
    </lineage>
</organism>
<accession>A0ABX1YTR0</accession>
<dbReference type="Pfam" id="PF09388">
    <property type="entry name" value="SpoOE-like"/>
    <property type="match status" value="1"/>
</dbReference>
<evidence type="ECO:0000313" key="1">
    <source>
        <dbReference type="EMBL" id="NOU83135.1"/>
    </source>
</evidence>
<dbReference type="InterPro" id="IPR036638">
    <property type="entry name" value="HLH_DNA-bd_sf"/>
</dbReference>
<dbReference type="InterPro" id="IPR018540">
    <property type="entry name" value="Spo0E-like"/>
</dbReference>
<sequence>MQTNDRTFLLQVEKARQKLYQTQQRYGILTHPKVVEQSVALDHLLNQYSYPQRIS</sequence>
<dbReference type="Gene3D" id="4.10.280.10">
    <property type="entry name" value="Helix-loop-helix DNA-binding domain"/>
    <property type="match status" value="1"/>
</dbReference>
<evidence type="ECO:0000313" key="2">
    <source>
        <dbReference type="Proteomes" id="UP000596857"/>
    </source>
</evidence>
<dbReference type="EMBL" id="WHOB01000089">
    <property type="protein sequence ID" value="NOU83135.1"/>
    <property type="molecule type" value="Genomic_DNA"/>
</dbReference>
<reference evidence="1 2" key="1">
    <citation type="submission" date="2019-10" db="EMBL/GenBank/DDBJ databases">
        <title>Description of Paenibacillus terricola sp. nov.</title>
        <authorList>
            <person name="Carlier A."/>
            <person name="Qi S."/>
        </authorList>
    </citation>
    <scope>NUCLEOTIDE SEQUENCE [LARGE SCALE GENOMIC DNA]</scope>
    <source>
        <strain evidence="1 2">LMG 31459</strain>
    </source>
</reference>
<proteinExistence type="predicted"/>
<dbReference type="RefSeq" id="WP_076243512.1">
    <property type="nucleotide sequence ID" value="NZ_JBANBW010000115.1"/>
</dbReference>
<comment type="caution">
    <text evidence="1">The sequence shown here is derived from an EMBL/GenBank/DDBJ whole genome shotgun (WGS) entry which is preliminary data.</text>
</comment>
<name>A0ABX1YTR0_9BACL</name>
<protein>
    <submittedName>
        <fullName evidence="1">Spo0E family sporulation regulatory protein-aspartic acid phosphatase</fullName>
    </submittedName>
</protein>
<dbReference type="Proteomes" id="UP000596857">
    <property type="component" value="Unassembled WGS sequence"/>
</dbReference>
<keyword evidence="2" id="KW-1185">Reference proteome</keyword>
<dbReference type="SUPFAM" id="SSF140500">
    <property type="entry name" value="BAS1536-like"/>
    <property type="match status" value="1"/>
</dbReference>
<dbReference type="InterPro" id="IPR037208">
    <property type="entry name" value="Spo0E-like_sf"/>
</dbReference>
<gene>
    <name evidence="1" type="ORF">GC101_30180</name>
</gene>